<accession>A0A9C9EMA4</accession>
<evidence type="ECO:0000259" key="1">
    <source>
        <dbReference type="Pfam" id="PF18962"/>
    </source>
</evidence>
<evidence type="ECO:0000313" key="2">
    <source>
        <dbReference type="EMBL" id="HEC78484.1"/>
    </source>
</evidence>
<reference evidence="2" key="1">
    <citation type="journal article" date="2020" name="mSystems">
        <title>Genome- and Community-Level Interaction Insights into Carbon Utilization and Element Cycling Functions of Hydrothermarchaeota in Hydrothermal Sediment.</title>
        <authorList>
            <person name="Zhou Z."/>
            <person name="Liu Y."/>
            <person name="Xu W."/>
            <person name="Pan J."/>
            <person name="Luo Z.H."/>
            <person name="Li M."/>
        </authorList>
    </citation>
    <scope>NUCLEOTIDE SEQUENCE</scope>
    <source>
        <strain evidence="2">HyVt-388</strain>
    </source>
</reference>
<feature type="domain" description="Secretion system C-terminal sorting" evidence="1">
    <location>
        <begin position="445"/>
        <end position="521"/>
    </location>
</feature>
<evidence type="ECO:0000313" key="3">
    <source>
        <dbReference type="Proteomes" id="UP000885826"/>
    </source>
</evidence>
<sequence length="524" mass="59896">MLLLFLSFCTVILSLKERITVKQTKEPIVQKFLIILIFIFGYGQISPDRILNKPLVPEQRAELYNGRDWEYEVVDSAACPKFNSLTIDTNNIPHIVYDKIYMKSVAYAHRSSGVWQKEMVDSAYLCFGFSIICDSNNNPHISYYVCKDSSFSKTYICHGCRQDNWIIDTLDSINGWLGNYFENINSSINIDTLGLPGIAYIVWNVEDSLHYIKYAHYDGIDWDTSVVEYDSAYANIQKAPTDYSPSLEFSSKNIPYIAFYHVYALYNSDTLKIAYYDDTLSKWIVDPVLCDIQAGIPVSLSLNSQGYPFIAHSAGGGLWCSWWDGFSWQHEYTGNDLGWTGIRIDLDLDSLDNPHIAYLPDPMVAHPCYSYKQNGMWYNCGWIEPDSSTLTTHADISFALDSNDQSHVCYPAQTSNAYFKYAKGTFVGIEEVSSKMPESRYELEVYPNPSRGIVNIAYTLLKYSDIELSIYDVTGSRMNVLKQEKIPPGYYQERIDTKNLSSGIYFVVLRQDNVKVSKKFLLVK</sequence>
<gene>
    <name evidence="2" type="ORF">ENI34_04995</name>
</gene>
<comment type="caution">
    <text evidence="2">The sequence shown here is derived from an EMBL/GenBank/DDBJ whole genome shotgun (WGS) entry which is preliminary data.</text>
</comment>
<organism evidence="2 3">
    <name type="scientific">candidate division WOR-3 bacterium</name>
    <dbReference type="NCBI Taxonomy" id="2052148"/>
    <lineage>
        <taxon>Bacteria</taxon>
        <taxon>Bacteria division WOR-3</taxon>
    </lineage>
</organism>
<dbReference type="EMBL" id="DRIG01000055">
    <property type="protein sequence ID" value="HEC78484.1"/>
    <property type="molecule type" value="Genomic_DNA"/>
</dbReference>
<dbReference type="Gene3D" id="2.120.10.70">
    <property type="entry name" value="Fucose-specific lectin"/>
    <property type="match status" value="1"/>
</dbReference>
<dbReference type="NCBIfam" id="TIGR04183">
    <property type="entry name" value="Por_Secre_tail"/>
    <property type="match status" value="1"/>
</dbReference>
<proteinExistence type="predicted"/>
<name>A0A9C9EMA4_UNCW3</name>
<dbReference type="Pfam" id="PF18962">
    <property type="entry name" value="Por_Secre_tail"/>
    <property type="match status" value="1"/>
</dbReference>
<dbReference type="AlphaFoldDB" id="A0A9C9EMA4"/>
<dbReference type="InterPro" id="IPR026444">
    <property type="entry name" value="Secre_tail"/>
</dbReference>
<protein>
    <submittedName>
        <fullName evidence="2">T9SS type A sorting domain-containing protein</fullName>
    </submittedName>
</protein>
<dbReference type="Proteomes" id="UP000885826">
    <property type="component" value="Unassembled WGS sequence"/>
</dbReference>